<dbReference type="PANTHER" id="PTHR21223:SF2">
    <property type="entry name" value="CBY1-INTERACTING BAR DOMAIN-CONTAINING PROTEIN HOMOLOG"/>
    <property type="match status" value="1"/>
</dbReference>
<proteinExistence type="inferred from homology"/>
<sequence>MEESVQKVQKYFGLMCNEMGGICRKTGRLRDKYDALAKTCLDYANVETGPLNKSLTKFAEHISAIQDYRQAELERLERKVVDPLSTYGSECKHTQDDLNKSFKARNRELKQQQRVENVHHKSPSDRHAITLAEAELQKRTLDVARTTRTLEETVDRFEVKKIQDLKNILSEFVKIEMLFHAKALEVYTTAYSEFINLDEEEHIEMFRNTLRPQSSMQKRMDVAKNLGDITLSDETQQSGLPTPKPRAKGKAKKRTEVESEDDDDVDEEEDEEDDEGDWGSEEEETEDDYEEDL</sequence>
<dbReference type="Gene3D" id="1.20.1270.60">
    <property type="entry name" value="Arfaptin homology (AH) domain/BAR domain"/>
    <property type="match status" value="1"/>
</dbReference>
<dbReference type="CDD" id="cd07598">
    <property type="entry name" value="BAR_FAM92"/>
    <property type="match status" value="1"/>
</dbReference>
<evidence type="ECO:0000313" key="9">
    <source>
        <dbReference type="EMBL" id="CAK8689501.1"/>
    </source>
</evidence>
<dbReference type="InterPro" id="IPR027267">
    <property type="entry name" value="AH/BAR_dom_sf"/>
</dbReference>
<dbReference type="PANTHER" id="PTHR21223">
    <property type="entry name" value="CBY1-INTERACTING BAR DOMAIN-CONTAINING PROTEIN HOMOLOG"/>
    <property type="match status" value="1"/>
</dbReference>
<comment type="subcellular location">
    <subcellularLocation>
        <location evidence="1">Cell projection</location>
        <location evidence="1">Cilium</location>
    </subcellularLocation>
    <subcellularLocation>
        <location evidence="2">Cytoplasm</location>
        <location evidence="2">Cytoskeleton</location>
    </subcellularLocation>
</comment>
<keyword evidence="10" id="KW-1185">Reference proteome</keyword>
<keyword evidence="3" id="KW-0963">Cytoplasm</keyword>
<organism evidence="9 10">
    <name type="scientific">Clavelina lepadiformis</name>
    <name type="common">Light-bulb sea squirt</name>
    <name type="synonym">Ascidia lepadiformis</name>
    <dbReference type="NCBI Taxonomy" id="159417"/>
    <lineage>
        <taxon>Eukaryota</taxon>
        <taxon>Metazoa</taxon>
        <taxon>Chordata</taxon>
        <taxon>Tunicata</taxon>
        <taxon>Ascidiacea</taxon>
        <taxon>Aplousobranchia</taxon>
        <taxon>Clavelinidae</taxon>
        <taxon>Clavelina</taxon>
    </lineage>
</organism>
<evidence type="ECO:0000256" key="3">
    <source>
        <dbReference type="ARBA" id="ARBA00022490"/>
    </source>
</evidence>
<evidence type="ECO:0000256" key="8">
    <source>
        <dbReference type="SAM" id="MobiDB-lite"/>
    </source>
</evidence>
<name>A0ABP0GCJ0_CLALP</name>
<evidence type="ECO:0000256" key="7">
    <source>
        <dbReference type="ARBA" id="ARBA00029449"/>
    </source>
</evidence>
<feature type="region of interest" description="Disordered" evidence="8">
    <location>
        <begin position="229"/>
        <end position="293"/>
    </location>
</feature>
<protein>
    <recommendedName>
        <fullName evidence="11">Protein FAM92A</fullName>
    </recommendedName>
</protein>
<comment type="caution">
    <text evidence="9">The sequence shown here is derived from an EMBL/GenBank/DDBJ whole genome shotgun (WGS) entry which is preliminary data.</text>
</comment>
<keyword evidence="6" id="KW-0966">Cell projection</keyword>
<keyword evidence="5" id="KW-0206">Cytoskeleton</keyword>
<accession>A0ABP0GCJ0</accession>
<gene>
    <name evidence="9" type="ORF">CVLEPA_LOCUS21496</name>
</gene>
<evidence type="ECO:0000256" key="4">
    <source>
        <dbReference type="ARBA" id="ARBA00022794"/>
    </source>
</evidence>
<dbReference type="InterPro" id="IPR035590">
    <property type="entry name" value="BAR_CBAR1/2"/>
</dbReference>
<dbReference type="Pfam" id="PF06730">
    <property type="entry name" value="FAM92"/>
    <property type="match status" value="1"/>
</dbReference>
<keyword evidence="4" id="KW-0970">Cilium biogenesis/degradation</keyword>
<dbReference type="EMBL" id="CAWYQH010000108">
    <property type="protein sequence ID" value="CAK8689501.1"/>
    <property type="molecule type" value="Genomic_DNA"/>
</dbReference>
<evidence type="ECO:0000313" key="10">
    <source>
        <dbReference type="Proteomes" id="UP001642483"/>
    </source>
</evidence>
<evidence type="ECO:0000256" key="5">
    <source>
        <dbReference type="ARBA" id="ARBA00023212"/>
    </source>
</evidence>
<feature type="compositionally biased region" description="Acidic residues" evidence="8">
    <location>
        <begin position="258"/>
        <end position="293"/>
    </location>
</feature>
<dbReference type="InterPro" id="IPR009602">
    <property type="entry name" value="CBAR/FAM92"/>
</dbReference>
<evidence type="ECO:0000256" key="2">
    <source>
        <dbReference type="ARBA" id="ARBA00004245"/>
    </source>
</evidence>
<evidence type="ECO:0008006" key="11">
    <source>
        <dbReference type="Google" id="ProtNLM"/>
    </source>
</evidence>
<dbReference type="SUPFAM" id="SSF103657">
    <property type="entry name" value="BAR/IMD domain-like"/>
    <property type="match status" value="1"/>
</dbReference>
<evidence type="ECO:0000256" key="6">
    <source>
        <dbReference type="ARBA" id="ARBA00023273"/>
    </source>
</evidence>
<dbReference type="Proteomes" id="UP001642483">
    <property type="component" value="Unassembled WGS sequence"/>
</dbReference>
<reference evidence="9 10" key="1">
    <citation type="submission" date="2024-02" db="EMBL/GenBank/DDBJ databases">
        <authorList>
            <person name="Daric V."/>
            <person name="Darras S."/>
        </authorList>
    </citation>
    <scope>NUCLEOTIDE SEQUENCE [LARGE SCALE GENOMIC DNA]</scope>
</reference>
<evidence type="ECO:0000256" key="1">
    <source>
        <dbReference type="ARBA" id="ARBA00004138"/>
    </source>
</evidence>
<comment type="similarity">
    <text evidence="7">Belongs to the CIBAR family.</text>
</comment>